<dbReference type="Gene3D" id="3.40.710.10">
    <property type="entry name" value="DD-peptidase/beta-lactamase superfamily"/>
    <property type="match status" value="1"/>
</dbReference>
<keyword evidence="1" id="KW-0812">Transmembrane</keyword>
<dbReference type="KEGG" id="eao:BD94_0133"/>
<dbReference type="RefSeq" id="WP_024565397.1">
    <property type="nucleotide sequence ID" value="NZ_CP007547.1"/>
</dbReference>
<dbReference type="InterPro" id="IPR001466">
    <property type="entry name" value="Beta-lactam-related"/>
</dbReference>
<keyword evidence="1" id="KW-1133">Transmembrane helix</keyword>
<sequence>MLSIIVGIVILLIIICFVLGYGYLFTAVRKTYLKGKTGAHIFDGQDFSSNIIENGNASPWEKAEDYNRRPLSQSLISHLNKTKSVSFLVIKEGKLLSENYWQGNNQASRTNSFSMAKSITVMLLGCAIQDKKIESTATKLSYFYPGFAKDPNGKDCTLGNLSAMESGLDWDENYANPFKPNAKAYYGDDLADFMLKRKFKAVSGTQFEYQSGTTQLLGFAVRKAIGESLSSYASEKLWKPLGMEYSAFWNLDRENGMEKTYCCINATSRDFAKFGQLLLNNGVYNGQQLLSSEFVQKMITGTKLSQESYGNGIWVNNDAQIKHYYLRGLYGQYVICIPDYNMIVVRTGSSRDEAKDSKERPEEVELFVNEAVALFGK</sequence>
<dbReference type="HOGENOM" id="CLU_030169_0_3_10"/>
<name>A0A077EB91_9FLAO</name>
<dbReference type="STRING" id="1338011.BD94_0133"/>
<protein>
    <submittedName>
        <fullName evidence="3">Beta-lactamase</fullName>
    </submittedName>
</protein>
<accession>A0A077EB91</accession>
<dbReference type="InterPro" id="IPR050789">
    <property type="entry name" value="Diverse_Enzym_Activities"/>
</dbReference>
<dbReference type="PANTHER" id="PTHR43283:SF7">
    <property type="entry name" value="BETA-LACTAMASE-RELATED DOMAIN-CONTAINING PROTEIN"/>
    <property type="match status" value="1"/>
</dbReference>
<dbReference type="Pfam" id="PF00144">
    <property type="entry name" value="Beta-lactamase"/>
    <property type="match status" value="1"/>
</dbReference>
<dbReference type="PANTHER" id="PTHR43283">
    <property type="entry name" value="BETA-LACTAMASE-RELATED"/>
    <property type="match status" value="1"/>
</dbReference>
<evidence type="ECO:0000259" key="2">
    <source>
        <dbReference type="Pfam" id="PF00144"/>
    </source>
</evidence>
<organism evidence="3 4">
    <name type="scientific">Elizabethkingia anophelis NUHP1</name>
    <dbReference type="NCBI Taxonomy" id="1338011"/>
    <lineage>
        <taxon>Bacteria</taxon>
        <taxon>Pseudomonadati</taxon>
        <taxon>Bacteroidota</taxon>
        <taxon>Flavobacteriia</taxon>
        <taxon>Flavobacteriales</taxon>
        <taxon>Weeksellaceae</taxon>
        <taxon>Elizabethkingia</taxon>
    </lineage>
</organism>
<dbReference type="AlphaFoldDB" id="A0A077EB91"/>
<gene>
    <name evidence="3" type="ORF">BD94_0133</name>
</gene>
<feature type="domain" description="Beta-lactamase-related" evidence="2">
    <location>
        <begin position="74"/>
        <end position="364"/>
    </location>
</feature>
<evidence type="ECO:0000313" key="4">
    <source>
        <dbReference type="Proteomes" id="UP000028933"/>
    </source>
</evidence>
<proteinExistence type="predicted"/>
<keyword evidence="1" id="KW-0472">Membrane</keyword>
<dbReference type="eggNOG" id="COG1680">
    <property type="taxonomic scope" value="Bacteria"/>
</dbReference>
<dbReference type="EMBL" id="CP007547">
    <property type="protein sequence ID" value="AIL43908.1"/>
    <property type="molecule type" value="Genomic_DNA"/>
</dbReference>
<evidence type="ECO:0000313" key="3">
    <source>
        <dbReference type="EMBL" id="AIL43908.1"/>
    </source>
</evidence>
<dbReference type="InterPro" id="IPR012338">
    <property type="entry name" value="Beta-lactam/transpept-like"/>
</dbReference>
<feature type="transmembrane region" description="Helical" evidence="1">
    <location>
        <begin position="6"/>
        <end position="26"/>
    </location>
</feature>
<evidence type="ECO:0000256" key="1">
    <source>
        <dbReference type="SAM" id="Phobius"/>
    </source>
</evidence>
<dbReference type="Proteomes" id="UP000028933">
    <property type="component" value="Chromosome"/>
</dbReference>
<reference evidence="3 4" key="1">
    <citation type="journal article" date="2013" name="Lancet">
        <title>First case of E anophelis outbreak in an intensive-care unit.</title>
        <authorList>
            <person name="Teo J."/>
            <person name="Tan S.Y."/>
            <person name="Tay M."/>
            <person name="Ding Y."/>
            <person name="Kjelleberg S."/>
            <person name="Givskov M."/>
            <person name="Lin R.T."/>
            <person name="Yang L."/>
        </authorList>
    </citation>
    <scope>NUCLEOTIDE SEQUENCE [LARGE SCALE GENOMIC DNA]</scope>
    <source>
        <strain evidence="3 4">NUHP1</strain>
    </source>
</reference>
<dbReference type="SUPFAM" id="SSF56601">
    <property type="entry name" value="beta-lactamase/transpeptidase-like"/>
    <property type="match status" value="1"/>
</dbReference>